<gene>
    <name evidence="2" type="ORF">C9I98_16250</name>
</gene>
<keyword evidence="3" id="KW-1185">Reference proteome</keyword>
<reference evidence="2 3" key="1">
    <citation type="submission" date="2018-01" db="EMBL/GenBank/DDBJ databases">
        <title>Whole genome sequencing of Histamine producing bacteria.</title>
        <authorList>
            <person name="Butler K."/>
        </authorList>
    </citation>
    <scope>NUCLEOTIDE SEQUENCE [LARGE SCALE GENOMIC DNA]</scope>
    <source>
        <strain evidence="2 3">DSM 100436</strain>
    </source>
</reference>
<dbReference type="InterPro" id="IPR007359">
    <property type="entry name" value="SigmaE_reg_RseC_MucC"/>
</dbReference>
<feature type="transmembrane region" description="Helical" evidence="1">
    <location>
        <begin position="106"/>
        <end position="126"/>
    </location>
</feature>
<keyword evidence="1" id="KW-0812">Transmembrane</keyword>
<evidence type="ECO:0000256" key="1">
    <source>
        <dbReference type="SAM" id="Phobius"/>
    </source>
</evidence>
<dbReference type="InterPro" id="IPR026268">
    <property type="entry name" value="RseC"/>
</dbReference>
<keyword evidence="1" id="KW-0472">Membrane</keyword>
<keyword evidence="1" id="KW-1133">Transmembrane helix</keyword>
<dbReference type="AlphaFoldDB" id="A0A2T3NQQ7"/>
<dbReference type="Pfam" id="PF04246">
    <property type="entry name" value="RseC_MucC"/>
    <property type="match status" value="1"/>
</dbReference>
<evidence type="ECO:0000313" key="3">
    <source>
        <dbReference type="Proteomes" id="UP000241771"/>
    </source>
</evidence>
<organism evidence="2 3">
    <name type="scientific">Photobacterium sanctipauli</name>
    <dbReference type="NCBI Taxonomy" id="1342794"/>
    <lineage>
        <taxon>Bacteria</taxon>
        <taxon>Pseudomonadati</taxon>
        <taxon>Pseudomonadota</taxon>
        <taxon>Gammaproteobacteria</taxon>
        <taxon>Vibrionales</taxon>
        <taxon>Vibrionaceae</taxon>
        <taxon>Photobacterium</taxon>
    </lineage>
</organism>
<dbReference type="EMBL" id="PYMA01000010">
    <property type="protein sequence ID" value="PSW18614.1"/>
    <property type="molecule type" value="Genomic_DNA"/>
</dbReference>
<dbReference type="PANTHER" id="PTHR35867:SF1">
    <property type="entry name" value="PROTEIN RSEC"/>
    <property type="match status" value="1"/>
</dbReference>
<name>A0A2T3NQQ7_9GAMM</name>
<comment type="caution">
    <text evidence="2">The sequence shown here is derived from an EMBL/GenBank/DDBJ whole genome shotgun (WGS) entry which is preliminary data.</text>
</comment>
<dbReference type="PANTHER" id="PTHR35867">
    <property type="entry name" value="PROTEIN RSEC"/>
    <property type="match status" value="1"/>
</dbReference>
<dbReference type="RefSeq" id="WP_107272214.1">
    <property type="nucleotide sequence ID" value="NZ_PYMA01000010.1"/>
</dbReference>
<sequence>MMRSLATVVAVGNNELTVSCQQQTSCGSCAAQNSCGTGIVTKAIPGRSHLVKIATQIPAKVGDVVEIGLSERSMLHSAVLVYVLPLLFLVVGAALGQWWFVSISGGSELGVIVTSLVSGGVGLLLARRLAARLEGNLAYKPNLIRVLGSPISADQVINGASKDSD</sequence>
<protein>
    <submittedName>
        <fullName evidence="2">Transcriptional regulator</fullName>
    </submittedName>
</protein>
<dbReference type="Proteomes" id="UP000241771">
    <property type="component" value="Unassembled WGS sequence"/>
</dbReference>
<accession>A0A2T3NQQ7</accession>
<proteinExistence type="predicted"/>
<evidence type="ECO:0000313" key="2">
    <source>
        <dbReference type="EMBL" id="PSW18614.1"/>
    </source>
</evidence>
<dbReference type="PIRSF" id="PIRSF004923">
    <property type="entry name" value="RseC"/>
    <property type="match status" value="1"/>
</dbReference>
<feature type="transmembrane region" description="Helical" evidence="1">
    <location>
        <begin position="79"/>
        <end position="100"/>
    </location>
</feature>